<comment type="caution">
    <text evidence="1">The sequence shown here is derived from an EMBL/GenBank/DDBJ whole genome shotgun (WGS) entry which is preliminary data.</text>
</comment>
<accession>A0ABR9VTE0</accession>
<reference evidence="1 2" key="1">
    <citation type="submission" date="2020-10" db="EMBL/GenBank/DDBJ databases">
        <authorList>
            <person name="Castelo-Branco R."/>
            <person name="Eusebio N."/>
            <person name="Adriana R."/>
            <person name="Vieira A."/>
            <person name="Brugerolle De Fraissinette N."/>
            <person name="Rezende De Castro R."/>
            <person name="Schneider M.P."/>
            <person name="Vasconcelos V."/>
            <person name="Leao P.N."/>
        </authorList>
    </citation>
    <scope>NUCLEOTIDE SEQUENCE [LARGE SCALE GENOMIC DNA]</scope>
    <source>
        <strain evidence="1 2">LEGE 00031</strain>
    </source>
</reference>
<dbReference type="RefSeq" id="WP_194020180.1">
    <property type="nucleotide sequence ID" value="NZ_JADEVV010000035.1"/>
</dbReference>
<sequence length="59" mass="6250">MIINQKSLPWKFYGKGELSLLIVIDIADIAGAGIGEKVAIVNLIKSPFAAVSAFEQCAS</sequence>
<organism evidence="1 2">
    <name type="scientific">Synechocystis salina LEGE 00031</name>
    <dbReference type="NCBI Taxonomy" id="1828736"/>
    <lineage>
        <taxon>Bacteria</taxon>
        <taxon>Bacillati</taxon>
        <taxon>Cyanobacteriota</taxon>
        <taxon>Cyanophyceae</taxon>
        <taxon>Synechococcales</taxon>
        <taxon>Merismopediaceae</taxon>
        <taxon>Synechocystis</taxon>
    </lineage>
</organism>
<keyword evidence="2" id="KW-1185">Reference proteome</keyword>
<evidence type="ECO:0000313" key="2">
    <source>
        <dbReference type="Proteomes" id="UP000658720"/>
    </source>
</evidence>
<dbReference type="Proteomes" id="UP000658720">
    <property type="component" value="Unassembled WGS sequence"/>
</dbReference>
<name>A0ABR9VTE0_9SYNC</name>
<evidence type="ECO:0000313" key="1">
    <source>
        <dbReference type="EMBL" id="MBE9254622.1"/>
    </source>
</evidence>
<proteinExistence type="predicted"/>
<dbReference type="EMBL" id="JADEVV010000035">
    <property type="protein sequence ID" value="MBE9254622.1"/>
    <property type="molecule type" value="Genomic_DNA"/>
</dbReference>
<protein>
    <submittedName>
        <fullName evidence="1">Uncharacterized protein</fullName>
    </submittedName>
</protein>
<gene>
    <name evidence="1" type="ORF">IQ217_12395</name>
</gene>